<gene>
    <name evidence="2" type="ORF">CYMTET_40894</name>
    <name evidence="3" type="ORF">CYMTET_7074</name>
</gene>
<protein>
    <submittedName>
        <fullName evidence="2">Uncharacterized protein</fullName>
    </submittedName>
</protein>
<evidence type="ECO:0000313" key="4">
    <source>
        <dbReference type="Proteomes" id="UP001190700"/>
    </source>
</evidence>
<accession>A0AAE0C9D0</accession>
<reference evidence="2" key="2">
    <citation type="submission" date="2023-06" db="EMBL/GenBank/DDBJ databases">
        <title>Long-read-based genome assembly of the green algal bacterivore Cymbomonas tetramitiformis.</title>
        <authorList>
            <person name="Gyaltshen Y."/>
            <person name="Rozenberg A."/>
            <person name="Paasch A."/>
            <person name="Burns J.A."/>
            <person name="Warring S."/>
            <person name="Larson R."/>
            <person name="Maurer-Alcala X."/>
            <person name="Dacks J."/>
            <person name="Kim E."/>
        </authorList>
    </citation>
    <scope>NUCLEOTIDE SEQUENCE</scope>
    <source>
        <strain evidence="2">PLY_AMNH</strain>
    </source>
</reference>
<reference evidence="2 4" key="1">
    <citation type="journal article" date="2015" name="Genome Biol. Evol.">
        <title>Comparative Genomics of a Bacterivorous Green Alga Reveals Evolutionary Causalities and Consequences of Phago-Mixotrophic Mode of Nutrition.</title>
        <authorList>
            <person name="Burns J.A."/>
            <person name="Paasch A."/>
            <person name="Narechania A."/>
            <person name="Kim E."/>
        </authorList>
    </citation>
    <scope>NUCLEOTIDE SEQUENCE [LARGE SCALE GENOMIC DNA]</scope>
    <source>
        <strain evidence="2">PLY_AMNH</strain>
    </source>
</reference>
<keyword evidence="4" id="KW-1185">Reference proteome</keyword>
<dbReference type="Proteomes" id="UP001190700">
    <property type="component" value="Unassembled WGS sequence"/>
</dbReference>
<dbReference type="AlphaFoldDB" id="A0AAE0C9D0"/>
<organism evidence="2 4">
    <name type="scientific">Cymbomonas tetramitiformis</name>
    <dbReference type="NCBI Taxonomy" id="36881"/>
    <lineage>
        <taxon>Eukaryota</taxon>
        <taxon>Viridiplantae</taxon>
        <taxon>Chlorophyta</taxon>
        <taxon>Pyramimonadophyceae</taxon>
        <taxon>Pyramimonadales</taxon>
        <taxon>Pyramimonadaceae</taxon>
        <taxon>Cymbomonas</taxon>
    </lineage>
</organism>
<feature type="transmembrane region" description="Helical" evidence="1">
    <location>
        <begin position="53"/>
        <end position="78"/>
    </location>
</feature>
<evidence type="ECO:0000313" key="3">
    <source>
        <dbReference type="EMBL" id="KAK3285312.1"/>
    </source>
</evidence>
<dbReference type="PANTHER" id="PTHR35498:SF1">
    <property type="entry name" value="LOW PSII ACCUMULATION-LIKE PROTEIN"/>
    <property type="match status" value="1"/>
</dbReference>
<evidence type="ECO:0000256" key="1">
    <source>
        <dbReference type="SAM" id="Phobius"/>
    </source>
</evidence>
<proteinExistence type="predicted"/>
<dbReference type="Pfam" id="PF11998">
    <property type="entry name" value="DUF3493"/>
    <property type="match status" value="1"/>
</dbReference>
<keyword evidence="1" id="KW-0472">Membrane</keyword>
<sequence length="282" mass="30746">MQPSQLSKLQYSIRVSSNSRSAQVIKADGSKQKYSGDTRLRSEAQAPFRTFRLFVFGGLAAAAGLGTAFAVIRLVAALGGAPNAVDLPTGLKDLGIDVTALAGCLLVMKRDNEAKEKAMQRISREENLAKLKVELPNGRMVNLGQLRNFARPVIVAGSGEQVEQFMQASEPVRKELMERGVMTIPVALDGTTPELPPLEKGEERWRASPVRMDAWLKWLDEQKEAAKLGADQPVYLSLRMDGRVRGSGKGCPPWERLAVQLPKTDGIWKGLGDGFDGFVGEQ</sequence>
<keyword evidence="1" id="KW-0812">Transmembrane</keyword>
<keyword evidence="1" id="KW-1133">Transmembrane helix</keyword>
<name>A0AAE0C9D0_9CHLO</name>
<comment type="caution">
    <text evidence="2">The sequence shown here is derived from an EMBL/GenBank/DDBJ whole genome shotgun (WGS) entry which is preliminary data.</text>
</comment>
<dbReference type="InterPro" id="IPR021883">
    <property type="entry name" value="LPA1-like"/>
</dbReference>
<dbReference type="PANTHER" id="PTHR35498">
    <property type="entry name" value="PROTEIN LOW PSII ACCUMULATION 1, CHLOROPLASTIC"/>
    <property type="match status" value="1"/>
</dbReference>
<dbReference type="EMBL" id="LGRX02027214">
    <property type="protein sequence ID" value="KAK3249702.1"/>
    <property type="molecule type" value="Genomic_DNA"/>
</dbReference>
<evidence type="ECO:0000313" key="2">
    <source>
        <dbReference type="EMBL" id="KAK3249702.1"/>
    </source>
</evidence>
<dbReference type="EMBL" id="LGRX02001878">
    <property type="protein sequence ID" value="KAK3285312.1"/>
    <property type="molecule type" value="Genomic_DNA"/>
</dbReference>